<dbReference type="Proteomes" id="UP000479710">
    <property type="component" value="Unassembled WGS sequence"/>
</dbReference>
<organism evidence="1 2">
    <name type="scientific">Oryza meyeriana var. granulata</name>
    <dbReference type="NCBI Taxonomy" id="110450"/>
    <lineage>
        <taxon>Eukaryota</taxon>
        <taxon>Viridiplantae</taxon>
        <taxon>Streptophyta</taxon>
        <taxon>Embryophyta</taxon>
        <taxon>Tracheophyta</taxon>
        <taxon>Spermatophyta</taxon>
        <taxon>Magnoliopsida</taxon>
        <taxon>Liliopsida</taxon>
        <taxon>Poales</taxon>
        <taxon>Poaceae</taxon>
        <taxon>BOP clade</taxon>
        <taxon>Oryzoideae</taxon>
        <taxon>Oryzeae</taxon>
        <taxon>Oryzinae</taxon>
        <taxon>Oryza</taxon>
        <taxon>Oryza meyeriana</taxon>
    </lineage>
</organism>
<evidence type="ECO:0000313" key="2">
    <source>
        <dbReference type="Proteomes" id="UP000479710"/>
    </source>
</evidence>
<name>A0A6G1EMK3_9ORYZ</name>
<comment type="caution">
    <text evidence="1">The sequence shown here is derived from an EMBL/GenBank/DDBJ whole genome shotgun (WGS) entry which is preliminary data.</text>
</comment>
<protein>
    <submittedName>
        <fullName evidence="1">Uncharacterized protein</fullName>
    </submittedName>
</protein>
<dbReference type="AlphaFoldDB" id="A0A6G1EMK3"/>
<evidence type="ECO:0000313" key="1">
    <source>
        <dbReference type="EMBL" id="KAF0925856.1"/>
    </source>
</evidence>
<keyword evidence="2" id="KW-1185">Reference proteome</keyword>
<sequence length="67" mass="7291">MGISLGALVLVLLAFVLPLLYLLPLAGKSLYGDVNRGSELRKVLSDFAELLGTKPVRDLLPWLGWTP</sequence>
<proteinExistence type="predicted"/>
<dbReference type="EMBL" id="SPHZ02000003">
    <property type="protein sequence ID" value="KAF0925856.1"/>
    <property type="molecule type" value="Genomic_DNA"/>
</dbReference>
<accession>A0A6G1EMK3</accession>
<gene>
    <name evidence="1" type="ORF">E2562_018495</name>
</gene>
<reference evidence="1 2" key="1">
    <citation type="submission" date="2019-11" db="EMBL/GenBank/DDBJ databases">
        <title>Whole genome sequence of Oryza granulata.</title>
        <authorList>
            <person name="Li W."/>
        </authorList>
    </citation>
    <scope>NUCLEOTIDE SEQUENCE [LARGE SCALE GENOMIC DNA]</scope>
    <source>
        <strain evidence="2">cv. Menghai</strain>
        <tissue evidence="1">Leaf</tissue>
    </source>
</reference>